<dbReference type="InterPro" id="IPR001304">
    <property type="entry name" value="C-type_lectin-like"/>
</dbReference>
<dbReference type="CDD" id="cd00037">
    <property type="entry name" value="CLECT"/>
    <property type="match status" value="1"/>
</dbReference>
<feature type="domain" description="C-type lectin" evidence="2">
    <location>
        <begin position="30"/>
        <end position="146"/>
    </location>
</feature>
<evidence type="ECO:0000313" key="4">
    <source>
        <dbReference type="WBParaSite" id="MBELARI_LOCUS1451.1"/>
    </source>
</evidence>
<organism evidence="3 4">
    <name type="scientific">Mesorhabditis belari</name>
    <dbReference type="NCBI Taxonomy" id="2138241"/>
    <lineage>
        <taxon>Eukaryota</taxon>
        <taxon>Metazoa</taxon>
        <taxon>Ecdysozoa</taxon>
        <taxon>Nematoda</taxon>
        <taxon>Chromadorea</taxon>
        <taxon>Rhabditida</taxon>
        <taxon>Rhabditina</taxon>
        <taxon>Rhabditomorpha</taxon>
        <taxon>Rhabditoidea</taxon>
        <taxon>Rhabditidae</taxon>
        <taxon>Mesorhabditinae</taxon>
        <taxon>Mesorhabditis</taxon>
    </lineage>
</organism>
<dbReference type="InterPro" id="IPR016186">
    <property type="entry name" value="C-type_lectin-like/link_sf"/>
</dbReference>
<dbReference type="Gene3D" id="3.10.100.10">
    <property type="entry name" value="Mannose-Binding Protein A, subunit A"/>
    <property type="match status" value="2"/>
</dbReference>
<evidence type="ECO:0000259" key="2">
    <source>
        <dbReference type="PROSITE" id="PS50041"/>
    </source>
</evidence>
<keyword evidence="3" id="KW-1185">Reference proteome</keyword>
<dbReference type="PROSITE" id="PS51257">
    <property type="entry name" value="PROKAR_LIPOPROTEIN"/>
    <property type="match status" value="1"/>
</dbReference>
<dbReference type="WBParaSite" id="MBELARI_LOCUS1451.1">
    <property type="protein sequence ID" value="MBELARI_LOCUS1451.1"/>
    <property type="gene ID" value="MBELARI_LOCUS1451"/>
</dbReference>
<feature type="chain" id="PRO_5042011723" description="C-type lectin domain-containing protein" evidence="1">
    <location>
        <begin position="19"/>
        <end position="455"/>
    </location>
</feature>
<sequence>MRALNFFIFVSFFYSTSSFSCPNGYIQIPNEHKCVYAQNNSQYYPRAVRECNKLGGDVVKIENIFENSILFGLLGEYFNEAAAYIGVEKLPNGTWVYSDGARLTYTNWAPGQPTSTINATICAIIDPQTAQWRAAECSIARPFYCQIDGNQAECDPGWVYFDKTDSCYYLHNFTLQDGFHWQLYSWDDAEGNCRQMNSHLISIHTTDEDEFVYDLVHTTFPADPNPDPAPTDQNFEKIRIIETIQVTLPMGSIPRIAARLNSKTEDTFRLILVKNTLRDEEEQILEKNLNEKFQSCKSIQLNIPIRPYLTQLSNDNLELLVEYCEKWDHFTASIEPLLKFGISDRIGVAFCLKEGPSRWNSGFAAVQNFLSEKHEMNAFHEHSIEAMELLLKFFEGTVKNRLLLGKAVRRLESKACFRKTLLGRRGELFVMASVLDTNQLFVLLRCNRENIIDQP</sequence>
<dbReference type="Proteomes" id="UP000887575">
    <property type="component" value="Unassembled WGS sequence"/>
</dbReference>
<evidence type="ECO:0000256" key="1">
    <source>
        <dbReference type="SAM" id="SignalP"/>
    </source>
</evidence>
<accession>A0AAF3EKF0</accession>
<dbReference type="InterPro" id="IPR050111">
    <property type="entry name" value="C-type_lectin/snaclec_domain"/>
</dbReference>
<protein>
    <recommendedName>
        <fullName evidence="2">C-type lectin domain-containing protein</fullName>
    </recommendedName>
</protein>
<name>A0AAF3EKF0_9BILA</name>
<dbReference type="PANTHER" id="PTHR22803">
    <property type="entry name" value="MANNOSE, PHOSPHOLIPASE, LECTIN RECEPTOR RELATED"/>
    <property type="match status" value="1"/>
</dbReference>
<dbReference type="SMART" id="SM00034">
    <property type="entry name" value="CLECT"/>
    <property type="match status" value="2"/>
</dbReference>
<keyword evidence="1" id="KW-0732">Signal</keyword>
<evidence type="ECO:0000313" key="3">
    <source>
        <dbReference type="Proteomes" id="UP000887575"/>
    </source>
</evidence>
<dbReference type="AlphaFoldDB" id="A0AAF3EKF0"/>
<dbReference type="InterPro" id="IPR016187">
    <property type="entry name" value="CTDL_fold"/>
</dbReference>
<feature type="signal peptide" evidence="1">
    <location>
        <begin position="1"/>
        <end position="18"/>
    </location>
</feature>
<dbReference type="PROSITE" id="PS50041">
    <property type="entry name" value="C_TYPE_LECTIN_2"/>
    <property type="match status" value="1"/>
</dbReference>
<proteinExistence type="predicted"/>
<dbReference type="SUPFAM" id="SSF56436">
    <property type="entry name" value="C-type lectin-like"/>
    <property type="match status" value="2"/>
</dbReference>
<dbReference type="Pfam" id="PF00059">
    <property type="entry name" value="Lectin_C"/>
    <property type="match status" value="1"/>
</dbReference>
<reference evidence="4" key="1">
    <citation type="submission" date="2024-02" db="UniProtKB">
        <authorList>
            <consortium name="WormBaseParasite"/>
        </authorList>
    </citation>
    <scope>IDENTIFICATION</scope>
</reference>